<comment type="caution">
    <text evidence="11">The sequence shown here is derived from an EMBL/GenBank/DDBJ whole genome shotgun (WGS) entry which is preliminary data.</text>
</comment>
<gene>
    <name evidence="9" type="primary">tsaC</name>
    <name evidence="11" type="ORF">Msub_20071</name>
</gene>
<keyword evidence="7 9" id="KW-0067">ATP-binding</keyword>
<keyword evidence="2 9" id="KW-0963">Cytoplasm</keyword>
<evidence type="ECO:0000256" key="2">
    <source>
        <dbReference type="ARBA" id="ARBA00022490"/>
    </source>
</evidence>
<evidence type="ECO:0000256" key="7">
    <source>
        <dbReference type="ARBA" id="ARBA00022840"/>
    </source>
</evidence>
<sequence length="203" mass="22685">MWSSTLIDSDKSSMAASHPLSDWQLHCARRTVFHGGVIAYPTEAVWGLGCDPWDPQAVERILELKHRPVEKGVILVASSVDQIRFLLDPLPRSLQAEAERHWPGPVTCLLPDVEQQVPEWVRGQHHSIAVRVSDHPVVRALCETTGMPLVSTSCNPAGRQPARTIWQVRRYFGNQLDWIVPGSLGGNRKPSRIIDIVSGKQLR</sequence>
<dbReference type="Gene3D" id="3.90.870.10">
    <property type="entry name" value="DHBP synthase"/>
    <property type="match status" value="1"/>
</dbReference>
<dbReference type="PANTHER" id="PTHR17490:SF18">
    <property type="entry name" value="THREONYLCARBAMOYL-AMP SYNTHASE"/>
    <property type="match status" value="1"/>
</dbReference>
<dbReference type="STRING" id="1658765.Msub_20071"/>
<comment type="function">
    <text evidence="9">Required for the formation of a threonylcarbamoyl group on adenosine at position 37 (t(6)A37) in tRNAs that read codons beginning with adenine. Catalyzes the conversion of L-threonine, HCO(3)(-)/CO(2) and ATP to give threonylcarbamoyl-AMP (TC-AMP) as the acyladenylate intermediate, with the release of diphosphate.</text>
</comment>
<evidence type="ECO:0000313" key="12">
    <source>
        <dbReference type="Proteomes" id="UP000036102"/>
    </source>
</evidence>
<evidence type="ECO:0000256" key="4">
    <source>
        <dbReference type="ARBA" id="ARBA00022694"/>
    </source>
</evidence>
<dbReference type="EC" id="2.7.7.87" evidence="9"/>
<dbReference type="Proteomes" id="UP000036102">
    <property type="component" value="Unassembled WGS sequence"/>
</dbReference>
<dbReference type="EMBL" id="LFBU01000002">
    <property type="protein sequence ID" value="KMQ72876.1"/>
    <property type="molecule type" value="Genomic_DNA"/>
</dbReference>
<comment type="catalytic activity">
    <reaction evidence="8 9">
        <text>L-threonine + hydrogencarbonate + ATP = L-threonylcarbamoyladenylate + diphosphate + H2O</text>
        <dbReference type="Rhea" id="RHEA:36407"/>
        <dbReference type="ChEBI" id="CHEBI:15377"/>
        <dbReference type="ChEBI" id="CHEBI:17544"/>
        <dbReference type="ChEBI" id="CHEBI:30616"/>
        <dbReference type="ChEBI" id="CHEBI:33019"/>
        <dbReference type="ChEBI" id="CHEBI:57926"/>
        <dbReference type="ChEBI" id="CHEBI:73682"/>
        <dbReference type="EC" id="2.7.7.87"/>
    </reaction>
</comment>
<comment type="similarity">
    <text evidence="9">Belongs to the SUA5 family. TsaC subfamily.</text>
</comment>
<reference evidence="11 12" key="1">
    <citation type="submission" date="2015-06" db="EMBL/GenBank/DDBJ databases">
        <title>Marinobacter subterrani, a genetically tractable neutrophilic iron-oxidizing strain isolated from the Soudan Iron Mine.</title>
        <authorList>
            <person name="Bonis B.M."/>
            <person name="Gralnick J.A."/>
        </authorList>
    </citation>
    <scope>NUCLEOTIDE SEQUENCE [LARGE SCALE GENOMIC DNA]</scope>
    <source>
        <strain evidence="11 12">JG233</strain>
    </source>
</reference>
<dbReference type="PATRIC" id="fig|1658765.3.peg.3336"/>
<keyword evidence="3 9" id="KW-0808">Transferase</keyword>
<evidence type="ECO:0000256" key="6">
    <source>
        <dbReference type="ARBA" id="ARBA00022741"/>
    </source>
</evidence>
<comment type="subcellular location">
    <subcellularLocation>
        <location evidence="1 9">Cytoplasm</location>
    </subcellularLocation>
</comment>
<organism evidence="11 12">
    <name type="scientific">Marinobacter subterrani</name>
    <dbReference type="NCBI Taxonomy" id="1658765"/>
    <lineage>
        <taxon>Bacteria</taxon>
        <taxon>Pseudomonadati</taxon>
        <taxon>Pseudomonadota</taxon>
        <taxon>Gammaproteobacteria</taxon>
        <taxon>Pseudomonadales</taxon>
        <taxon>Marinobacteraceae</taxon>
        <taxon>Marinobacter</taxon>
    </lineage>
</organism>
<dbReference type="AlphaFoldDB" id="A0A0J7J4M4"/>
<proteinExistence type="inferred from homology"/>
<keyword evidence="12" id="KW-1185">Reference proteome</keyword>
<dbReference type="GO" id="GO:0005737">
    <property type="term" value="C:cytoplasm"/>
    <property type="evidence" value="ECO:0007669"/>
    <property type="project" value="UniProtKB-SubCell"/>
</dbReference>
<keyword evidence="5 9" id="KW-0548">Nucleotidyltransferase</keyword>
<dbReference type="PROSITE" id="PS51163">
    <property type="entry name" value="YRDC"/>
    <property type="match status" value="1"/>
</dbReference>
<dbReference type="GO" id="GO:0005524">
    <property type="term" value="F:ATP binding"/>
    <property type="evidence" value="ECO:0007669"/>
    <property type="project" value="UniProtKB-UniRule"/>
</dbReference>
<dbReference type="HAMAP" id="MF_01852">
    <property type="entry name" value="TsaC"/>
    <property type="match status" value="1"/>
</dbReference>
<dbReference type="InterPro" id="IPR006070">
    <property type="entry name" value="Sua5-like_dom"/>
</dbReference>
<dbReference type="GO" id="GO:0061710">
    <property type="term" value="F:L-threonylcarbamoyladenylate synthase"/>
    <property type="evidence" value="ECO:0007669"/>
    <property type="project" value="UniProtKB-EC"/>
</dbReference>
<dbReference type="InterPro" id="IPR023535">
    <property type="entry name" value="TC-AMP_synthase"/>
</dbReference>
<protein>
    <recommendedName>
        <fullName evidence="9">Threonylcarbamoyl-AMP synthase</fullName>
        <shortName evidence="9">TC-AMP synthase</shortName>
        <ecNumber evidence="9">2.7.7.87</ecNumber>
    </recommendedName>
    <alternativeName>
        <fullName evidence="9">L-threonylcarbamoyladenylate synthase</fullName>
    </alternativeName>
    <alternativeName>
        <fullName evidence="9">t(6)A37 threonylcarbamoyladenosine biosynthesis protein TsaC</fullName>
    </alternativeName>
    <alternativeName>
        <fullName evidence="9">tRNA threonylcarbamoyladenosine biosynthesis protein TsaC</fullName>
    </alternativeName>
</protein>
<evidence type="ECO:0000256" key="5">
    <source>
        <dbReference type="ARBA" id="ARBA00022695"/>
    </source>
</evidence>
<name>A0A0J7J4M4_9GAMM</name>
<dbReference type="GO" id="GO:0003725">
    <property type="term" value="F:double-stranded RNA binding"/>
    <property type="evidence" value="ECO:0007669"/>
    <property type="project" value="InterPro"/>
</dbReference>
<keyword evidence="6 9" id="KW-0547">Nucleotide-binding</keyword>
<dbReference type="Pfam" id="PF01300">
    <property type="entry name" value="Sua5_yciO_yrdC"/>
    <property type="match status" value="1"/>
</dbReference>
<evidence type="ECO:0000256" key="3">
    <source>
        <dbReference type="ARBA" id="ARBA00022679"/>
    </source>
</evidence>
<dbReference type="InterPro" id="IPR050156">
    <property type="entry name" value="TC-AMP_synthase_SUA5"/>
</dbReference>
<evidence type="ECO:0000256" key="9">
    <source>
        <dbReference type="HAMAP-Rule" id="MF_01852"/>
    </source>
</evidence>
<accession>A0A0J7J4M4</accession>
<evidence type="ECO:0000259" key="10">
    <source>
        <dbReference type="PROSITE" id="PS51163"/>
    </source>
</evidence>
<evidence type="ECO:0000256" key="1">
    <source>
        <dbReference type="ARBA" id="ARBA00004496"/>
    </source>
</evidence>
<feature type="domain" description="YrdC-like" evidence="10">
    <location>
        <begin position="22"/>
        <end position="203"/>
    </location>
</feature>
<dbReference type="PANTHER" id="PTHR17490">
    <property type="entry name" value="SUA5"/>
    <property type="match status" value="1"/>
</dbReference>
<dbReference type="FunFam" id="3.90.870.10:FF:000004">
    <property type="entry name" value="Threonylcarbamoyl-AMP synthase"/>
    <property type="match status" value="1"/>
</dbReference>
<evidence type="ECO:0000313" key="11">
    <source>
        <dbReference type="EMBL" id="KMQ72876.1"/>
    </source>
</evidence>
<dbReference type="GO" id="GO:0006450">
    <property type="term" value="P:regulation of translational fidelity"/>
    <property type="evidence" value="ECO:0007669"/>
    <property type="project" value="TreeGrafter"/>
</dbReference>
<dbReference type="SUPFAM" id="SSF55821">
    <property type="entry name" value="YrdC/RibB"/>
    <property type="match status" value="1"/>
</dbReference>
<dbReference type="InterPro" id="IPR017945">
    <property type="entry name" value="DHBP_synth_RibB-like_a/b_dom"/>
</dbReference>
<evidence type="ECO:0000256" key="8">
    <source>
        <dbReference type="ARBA" id="ARBA00048366"/>
    </source>
</evidence>
<dbReference type="GO" id="GO:0002949">
    <property type="term" value="P:tRNA threonylcarbamoyladenosine modification"/>
    <property type="evidence" value="ECO:0007669"/>
    <property type="project" value="UniProtKB-UniRule"/>
</dbReference>
<keyword evidence="4 9" id="KW-0819">tRNA processing</keyword>
<dbReference type="GO" id="GO:0000049">
    <property type="term" value="F:tRNA binding"/>
    <property type="evidence" value="ECO:0007669"/>
    <property type="project" value="TreeGrafter"/>
</dbReference>